<dbReference type="Proteomes" id="UP001498398">
    <property type="component" value="Unassembled WGS sequence"/>
</dbReference>
<evidence type="ECO:0000313" key="1">
    <source>
        <dbReference type="EMBL" id="KAK7446750.1"/>
    </source>
</evidence>
<protein>
    <submittedName>
        <fullName evidence="1">Uncharacterized protein</fullName>
    </submittedName>
</protein>
<name>A0ABR1J215_9AGAR</name>
<keyword evidence="2" id="KW-1185">Reference proteome</keyword>
<proteinExistence type="predicted"/>
<accession>A0ABR1J215</accession>
<evidence type="ECO:0000313" key="2">
    <source>
        <dbReference type="Proteomes" id="UP001498398"/>
    </source>
</evidence>
<comment type="caution">
    <text evidence="1">The sequence shown here is derived from an EMBL/GenBank/DDBJ whole genome shotgun (WGS) entry which is preliminary data.</text>
</comment>
<organism evidence="1 2">
    <name type="scientific">Marasmiellus scandens</name>
    <dbReference type="NCBI Taxonomy" id="2682957"/>
    <lineage>
        <taxon>Eukaryota</taxon>
        <taxon>Fungi</taxon>
        <taxon>Dikarya</taxon>
        <taxon>Basidiomycota</taxon>
        <taxon>Agaricomycotina</taxon>
        <taxon>Agaricomycetes</taxon>
        <taxon>Agaricomycetidae</taxon>
        <taxon>Agaricales</taxon>
        <taxon>Marasmiineae</taxon>
        <taxon>Omphalotaceae</taxon>
        <taxon>Marasmiellus</taxon>
    </lineage>
</organism>
<dbReference type="EMBL" id="JBANRG010000043">
    <property type="protein sequence ID" value="KAK7446750.1"/>
    <property type="molecule type" value="Genomic_DNA"/>
</dbReference>
<sequence>MLAPGDSPHRSLHQRRRFGLQLVRQQWFDRLFTAIVVVFARLVQNLHTPSAAELSLHPHPLHTHAVTPMSATATSSPFDYGSNPAPLARKTLLCVDSRRVLREGISKPRRAKKMRWLSRAVHPGPWSTEDDELTLVTKSADEPLRYAHFIVHLQLDIFSSTRLCSTVVETLSWYRPFQTVCSGSFSRGNIASVSYNYTTNTTISIHIIADGFIIEERLCQNLLLD</sequence>
<reference evidence="1 2" key="1">
    <citation type="submission" date="2024-01" db="EMBL/GenBank/DDBJ databases">
        <title>A draft genome for the cacao thread blight pathogen Marasmiellus scandens.</title>
        <authorList>
            <person name="Baruah I.K."/>
            <person name="Leung J."/>
            <person name="Bukari Y."/>
            <person name="Amoako-Attah I."/>
            <person name="Meinhardt L.W."/>
            <person name="Bailey B.A."/>
            <person name="Cohen S.P."/>
        </authorList>
    </citation>
    <scope>NUCLEOTIDE SEQUENCE [LARGE SCALE GENOMIC DNA]</scope>
    <source>
        <strain evidence="1 2">GH-19</strain>
    </source>
</reference>
<gene>
    <name evidence="1" type="ORF">VKT23_014446</name>
</gene>